<dbReference type="SMART" id="SM00847">
    <property type="entry name" value="HA2"/>
    <property type="match status" value="1"/>
</dbReference>
<evidence type="ECO:0000256" key="10">
    <source>
        <dbReference type="SAM" id="MobiDB-lite"/>
    </source>
</evidence>
<evidence type="ECO:0000256" key="2">
    <source>
        <dbReference type="ARBA" id="ARBA00022664"/>
    </source>
</evidence>
<dbReference type="AlphaFoldDB" id="A0AAV0HYX9"/>
<keyword evidence="6" id="KW-0347">Helicase</keyword>
<dbReference type="InterPro" id="IPR011545">
    <property type="entry name" value="DEAD/DEAH_box_helicase_dom"/>
</dbReference>
<feature type="compositionally biased region" description="Basic and acidic residues" evidence="10">
    <location>
        <begin position="778"/>
        <end position="799"/>
    </location>
</feature>
<dbReference type="SMART" id="SM00487">
    <property type="entry name" value="DEXDc"/>
    <property type="match status" value="1"/>
</dbReference>
<dbReference type="Pfam" id="PF00270">
    <property type="entry name" value="DEAD"/>
    <property type="match status" value="1"/>
</dbReference>
<keyword evidence="14" id="KW-1185">Reference proteome</keyword>
<evidence type="ECO:0000313" key="14">
    <source>
        <dbReference type="Proteomes" id="UP001154282"/>
    </source>
</evidence>
<dbReference type="CDD" id="cd18791">
    <property type="entry name" value="SF2_C_RHA"/>
    <property type="match status" value="1"/>
</dbReference>
<dbReference type="InterPro" id="IPR001650">
    <property type="entry name" value="Helicase_C-like"/>
</dbReference>
<dbReference type="SMART" id="SM00382">
    <property type="entry name" value="AAA"/>
    <property type="match status" value="1"/>
</dbReference>
<gene>
    <name evidence="13" type="ORF">LITE_LOCUS6656</name>
</gene>
<reference evidence="13" key="1">
    <citation type="submission" date="2022-08" db="EMBL/GenBank/DDBJ databases">
        <authorList>
            <person name="Gutierrez-Valencia J."/>
        </authorList>
    </citation>
    <scope>NUCLEOTIDE SEQUENCE</scope>
</reference>
<name>A0AAV0HYX9_9ROSI</name>
<dbReference type="PANTHER" id="PTHR18934">
    <property type="entry name" value="ATP-DEPENDENT RNA HELICASE"/>
    <property type="match status" value="1"/>
</dbReference>
<dbReference type="GO" id="GO:0016787">
    <property type="term" value="F:hydrolase activity"/>
    <property type="evidence" value="ECO:0007669"/>
    <property type="project" value="UniProtKB-KW"/>
</dbReference>
<keyword evidence="5" id="KW-0378">Hydrolase</keyword>
<dbReference type="GO" id="GO:0003724">
    <property type="term" value="F:RNA helicase activity"/>
    <property type="evidence" value="ECO:0007669"/>
    <property type="project" value="UniProtKB-EC"/>
</dbReference>
<dbReference type="Proteomes" id="UP001154282">
    <property type="component" value="Unassembled WGS sequence"/>
</dbReference>
<dbReference type="Pfam" id="PF21010">
    <property type="entry name" value="HA2_C"/>
    <property type="match status" value="1"/>
</dbReference>
<comment type="catalytic activity">
    <reaction evidence="9">
        <text>ATP + H2O = ADP + phosphate + H(+)</text>
        <dbReference type="Rhea" id="RHEA:13065"/>
        <dbReference type="ChEBI" id="CHEBI:15377"/>
        <dbReference type="ChEBI" id="CHEBI:15378"/>
        <dbReference type="ChEBI" id="CHEBI:30616"/>
        <dbReference type="ChEBI" id="CHEBI:43474"/>
        <dbReference type="ChEBI" id="CHEBI:456216"/>
        <dbReference type="EC" id="3.6.4.13"/>
    </reaction>
</comment>
<dbReference type="Pfam" id="PF07717">
    <property type="entry name" value="OB_NTP_bind"/>
    <property type="match status" value="1"/>
</dbReference>
<dbReference type="GO" id="GO:0005524">
    <property type="term" value="F:ATP binding"/>
    <property type="evidence" value="ECO:0007669"/>
    <property type="project" value="UniProtKB-KW"/>
</dbReference>
<organism evidence="13 14">
    <name type="scientific">Linum tenue</name>
    <dbReference type="NCBI Taxonomy" id="586396"/>
    <lineage>
        <taxon>Eukaryota</taxon>
        <taxon>Viridiplantae</taxon>
        <taxon>Streptophyta</taxon>
        <taxon>Embryophyta</taxon>
        <taxon>Tracheophyta</taxon>
        <taxon>Spermatophyta</taxon>
        <taxon>Magnoliopsida</taxon>
        <taxon>eudicotyledons</taxon>
        <taxon>Gunneridae</taxon>
        <taxon>Pentapetalae</taxon>
        <taxon>rosids</taxon>
        <taxon>fabids</taxon>
        <taxon>Malpighiales</taxon>
        <taxon>Linaceae</taxon>
        <taxon>Linum</taxon>
    </lineage>
</organism>
<evidence type="ECO:0000256" key="5">
    <source>
        <dbReference type="ARBA" id="ARBA00022801"/>
    </source>
</evidence>
<dbReference type="Gene3D" id="1.20.120.1080">
    <property type="match status" value="1"/>
</dbReference>
<dbReference type="InterPro" id="IPR011709">
    <property type="entry name" value="DEAD-box_helicase_OB_fold"/>
</dbReference>
<dbReference type="PROSITE" id="PS51192">
    <property type="entry name" value="HELICASE_ATP_BIND_1"/>
    <property type="match status" value="1"/>
</dbReference>
<keyword evidence="3" id="KW-0747">Spliceosome</keyword>
<feature type="domain" description="Helicase ATP-binding" evidence="11">
    <location>
        <begin position="115"/>
        <end position="265"/>
    </location>
</feature>
<evidence type="ECO:0000256" key="4">
    <source>
        <dbReference type="ARBA" id="ARBA00022741"/>
    </source>
</evidence>
<dbReference type="InterPro" id="IPR003593">
    <property type="entry name" value="AAA+_ATPase"/>
</dbReference>
<dbReference type="EMBL" id="CAMGYJ010000003">
    <property type="protein sequence ID" value="CAI0390213.1"/>
    <property type="molecule type" value="Genomic_DNA"/>
</dbReference>
<keyword evidence="4" id="KW-0547">Nucleotide-binding</keyword>
<keyword evidence="2" id="KW-0507">mRNA processing</keyword>
<dbReference type="PANTHER" id="PTHR18934:SF109">
    <property type="entry name" value="ATP-DEPENDENT RNA HELICASE DHX15 HOMOLOG"/>
    <property type="match status" value="1"/>
</dbReference>
<evidence type="ECO:0000259" key="11">
    <source>
        <dbReference type="PROSITE" id="PS51192"/>
    </source>
</evidence>
<dbReference type="EC" id="3.6.4.13" evidence="1"/>
<dbReference type="InterPro" id="IPR048333">
    <property type="entry name" value="HA2_WH"/>
</dbReference>
<dbReference type="GO" id="GO:0006397">
    <property type="term" value="P:mRNA processing"/>
    <property type="evidence" value="ECO:0007669"/>
    <property type="project" value="UniProtKB-KW"/>
</dbReference>
<evidence type="ECO:0000256" key="8">
    <source>
        <dbReference type="ARBA" id="ARBA00023187"/>
    </source>
</evidence>
<dbReference type="GO" id="GO:0008380">
    <property type="term" value="P:RNA splicing"/>
    <property type="evidence" value="ECO:0007669"/>
    <property type="project" value="UniProtKB-KW"/>
</dbReference>
<feature type="compositionally biased region" description="Basic and acidic residues" evidence="10">
    <location>
        <begin position="826"/>
        <end position="838"/>
    </location>
</feature>
<feature type="domain" description="Helicase C-terminal" evidence="12">
    <location>
        <begin position="305"/>
        <end position="488"/>
    </location>
</feature>
<protein>
    <recommendedName>
        <fullName evidence="1">RNA helicase</fullName>
        <ecNumber evidence="1">3.6.4.13</ecNumber>
    </recommendedName>
</protein>
<evidence type="ECO:0000313" key="13">
    <source>
        <dbReference type="EMBL" id="CAI0390213.1"/>
    </source>
</evidence>
<keyword evidence="8" id="KW-0508">mRNA splicing</keyword>
<feature type="region of interest" description="Disordered" evidence="10">
    <location>
        <begin position="768"/>
        <end position="799"/>
    </location>
</feature>
<dbReference type="InterPro" id="IPR027417">
    <property type="entry name" value="P-loop_NTPase"/>
</dbReference>
<dbReference type="Pfam" id="PF04408">
    <property type="entry name" value="WHD_HA2"/>
    <property type="match status" value="1"/>
</dbReference>
<dbReference type="InterPro" id="IPR007502">
    <property type="entry name" value="Helicase-assoc_dom"/>
</dbReference>
<dbReference type="PROSITE" id="PS51194">
    <property type="entry name" value="HELICASE_CTER"/>
    <property type="match status" value="1"/>
</dbReference>
<dbReference type="GO" id="GO:0003723">
    <property type="term" value="F:RNA binding"/>
    <property type="evidence" value="ECO:0007669"/>
    <property type="project" value="TreeGrafter"/>
</dbReference>
<feature type="compositionally biased region" description="Basic residues" evidence="10">
    <location>
        <begin position="839"/>
        <end position="848"/>
    </location>
</feature>
<evidence type="ECO:0000256" key="3">
    <source>
        <dbReference type="ARBA" id="ARBA00022728"/>
    </source>
</evidence>
<proteinExistence type="predicted"/>
<dbReference type="GO" id="GO:0005681">
    <property type="term" value="C:spliceosomal complex"/>
    <property type="evidence" value="ECO:0007669"/>
    <property type="project" value="UniProtKB-KW"/>
</dbReference>
<sequence length="848" mass="97393">MYFTFTFYSPENNKPVLLVFLCFSLARSRSLKRVTLAVSGFWFWGDAPIRVPGARDRGISMSTERKRNARLFDVDRSSVSSEGYSLDGKLDSQRHSDILQKRETLPVRKQKNEFLDVLKKNQVIILVGQTGSGKTTQIPQFVLEAFEVETSVKRPKMMVACTQPCPVAAVSASQRVAEEMNVIVGEEVGYSICFEDNISDKTVLKYLTDGMLLREAMAKPLLEMYRVIIIDEAHERTLATSVLFGYLKLVLGMRPDLKLVVMSATVEAKLQDYFDGAPLMKIYCVQHPVDIFYTMKPESDFLGATIRSVVEIHQREEPGDILAFLTRQEEIEEACHRISEEIGKLGNKVGPVEIVYLHSTLPPDMQQKIFEPAPPPLVEDGPPGRKIVVSTITAETSLSIDRIAYVIDPGVVEQKFYDSRVGVEFLMVSPVSRDRADMRASLAGRTVPGKCFRLYTERSYNQDRHGQTDPEILRSNLGSIVLILKKLEVPDLRHFMNLPAEEALTRALKELSDLGALDDKGNLTELGNMMSKFPLDPQMAKMLVVSPGFNCSNEILSICAMLSAKFLFLVPNCFREGFDKVKARFVDTDGDYLTLLNVYNEFKRNIIAEEDLSWCDTNFINYSVLKSAQNVRQHLVQCMSRCGIEMCRTYLYGPEYYDNISKAILAGYFMQVAHLECTGDYLTVKGNQYVHLHPSNFLGGKPEWVVYNEIVSTSMNFIRTAMDVRGEWLVDIAPPRYYLKNFPNSEAKQILELLEKWKEEQRKWEREESKNKRYVPRKRGEEVGSREVHRKQEREESRNKRYVLSSNCAWKREEEVGSREVHRKREREDRERQWEERERKRKCATRKQ</sequence>
<feature type="region of interest" description="Disordered" evidence="10">
    <location>
        <begin position="813"/>
        <end position="848"/>
    </location>
</feature>
<evidence type="ECO:0000259" key="12">
    <source>
        <dbReference type="PROSITE" id="PS51194"/>
    </source>
</evidence>
<comment type="caution">
    <text evidence="13">The sequence shown here is derived from an EMBL/GenBank/DDBJ whole genome shotgun (WGS) entry which is preliminary data.</text>
</comment>
<accession>A0AAV0HYX9</accession>
<evidence type="ECO:0000256" key="7">
    <source>
        <dbReference type="ARBA" id="ARBA00022840"/>
    </source>
</evidence>
<dbReference type="InterPro" id="IPR014001">
    <property type="entry name" value="Helicase_ATP-bd"/>
</dbReference>
<evidence type="ECO:0000256" key="1">
    <source>
        <dbReference type="ARBA" id="ARBA00012552"/>
    </source>
</evidence>
<dbReference type="Gene3D" id="3.40.50.300">
    <property type="entry name" value="P-loop containing nucleotide triphosphate hydrolases"/>
    <property type="match status" value="2"/>
</dbReference>
<keyword evidence="7" id="KW-0067">ATP-binding</keyword>
<evidence type="ECO:0000256" key="6">
    <source>
        <dbReference type="ARBA" id="ARBA00022806"/>
    </source>
</evidence>
<evidence type="ECO:0000256" key="9">
    <source>
        <dbReference type="ARBA" id="ARBA00047984"/>
    </source>
</evidence>
<dbReference type="SUPFAM" id="SSF52540">
    <property type="entry name" value="P-loop containing nucleoside triphosphate hydrolases"/>
    <property type="match status" value="1"/>
</dbReference>